<dbReference type="PANTHER" id="PTHR24020">
    <property type="entry name" value="COLLAGEN ALPHA"/>
    <property type="match status" value="1"/>
</dbReference>
<dbReference type="InParanoid" id="W5MUH5"/>
<evidence type="ECO:0000256" key="6">
    <source>
        <dbReference type="ARBA" id="ARBA00023054"/>
    </source>
</evidence>
<dbReference type="GO" id="GO:0005576">
    <property type="term" value="C:extracellular region"/>
    <property type="evidence" value="ECO:0007669"/>
    <property type="project" value="UniProtKB-SubCell"/>
</dbReference>
<keyword evidence="2" id="KW-0964">Secreted</keyword>
<reference evidence="13" key="1">
    <citation type="submission" date="2011-12" db="EMBL/GenBank/DDBJ databases">
        <title>The Draft Genome of Lepisosteus oculatus.</title>
        <authorList>
            <consortium name="The Broad Institute Genome Assembly &amp; Analysis Group"/>
            <consortium name="Computational R&amp;D Group"/>
            <consortium name="and Sequencing Platform"/>
            <person name="Di Palma F."/>
            <person name="Alfoldi J."/>
            <person name="Johnson J."/>
            <person name="Berlin A."/>
            <person name="Gnerre S."/>
            <person name="Jaffe D."/>
            <person name="MacCallum I."/>
            <person name="Young S."/>
            <person name="Walker B.J."/>
            <person name="Lander E.S."/>
            <person name="Lindblad-Toh K."/>
        </authorList>
    </citation>
    <scope>NUCLEOTIDE SEQUENCE [LARGE SCALE GENOMIC DNA]</scope>
</reference>
<dbReference type="EMBL" id="AHAT01004714">
    <property type="status" value="NOT_ANNOTATED_CDS"/>
    <property type="molecule type" value="Genomic_DNA"/>
</dbReference>
<evidence type="ECO:0000256" key="7">
    <source>
        <dbReference type="ARBA" id="ARBA00023157"/>
    </source>
</evidence>
<dbReference type="InterPro" id="IPR050525">
    <property type="entry name" value="ECM_Assembly_Org"/>
</dbReference>
<feature type="domain" description="EGF-like" evidence="10">
    <location>
        <begin position="405"/>
        <end position="445"/>
    </location>
</feature>
<dbReference type="SMART" id="SM01279">
    <property type="entry name" value="Matrilin_ccoil"/>
    <property type="match status" value="1"/>
</dbReference>
<dbReference type="InterPro" id="IPR026823">
    <property type="entry name" value="cEGF"/>
</dbReference>
<dbReference type="EMBL" id="AHAT01004713">
    <property type="status" value="NOT_ANNOTATED_CDS"/>
    <property type="molecule type" value="Genomic_DNA"/>
</dbReference>
<dbReference type="Gene3D" id="2.10.25.10">
    <property type="entry name" value="Laminin"/>
    <property type="match status" value="7"/>
</dbReference>
<dbReference type="InterPro" id="IPR036337">
    <property type="entry name" value="Matrilin_CC_sf"/>
</dbReference>
<dbReference type="SUPFAM" id="SSF58002">
    <property type="entry name" value="Chicken cartilage matrix protein"/>
    <property type="match status" value="1"/>
</dbReference>
<dbReference type="PRINTS" id="PR00453">
    <property type="entry name" value="VWFADOMAIN"/>
</dbReference>
<dbReference type="InterPro" id="IPR009030">
    <property type="entry name" value="Growth_fac_rcpt_cys_sf"/>
</dbReference>
<organism evidence="12 13">
    <name type="scientific">Lepisosteus oculatus</name>
    <name type="common">Spotted gar</name>
    <dbReference type="NCBI Taxonomy" id="7918"/>
    <lineage>
        <taxon>Eukaryota</taxon>
        <taxon>Metazoa</taxon>
        <taxon>Chordata</taxon>
        <taxon>Craniata</taxon>
        <taxon>Vertebrata</taxon>
        <taxon>Euteleostomi</taxon>
        <taxon>Actinopterygii</taxon>
        <taxon>Neopterygii</taxon>
        <taxon>Holostei</taxon>
        <taxon>Semionotiformes</taxon>
        <taxon>Lepisosteidae</taxon>
        <taxon>Lepisosteus</taxon>
    </lineage>
</organism>
<evidence type="ECO:0000256" key="8">
    <source>
        <dbReference type="ARBA" id="ARBA00023180"/>
    </source>
</evidence>
<keyword evidence="5" id="KW-0677">Repeat</keyword>
<dbReference type="PROSITE" id="PS00010">
    <property type="entry name" value="ASX_HYDROXYL"/>
    <property type="match status" value="3"/>
</dbReference>
<dbReference type="HOGENOM" id="CLU_008905_0_0_1"/>
<evidence type="ECO:0000256" key="3">
    <source>
        <dbReference type="ARBA" id="ARBA00022536"/>
    </source>
</evidence>
<evidence type="ECO:0000256" key="1">
    <source>
        <dbReference type="ARBA" id="ARBA00004613"/>
    </source>
</evidence>
<evidence type="ECO:0000313" key="12">
    <source>
        <dbReference type="Ensembl" id="ENSLOCP00000012034.1"/>
    </source>
</evidence>
<keyword evidence="3 9" id="KW-0245">EGF-like domain</keyword>
<protein>
    <submittedName>
        <fullName evidence="12">Matrilin 2</fullName>
    </submittedName>
</protein>
<proteinExistence type="predicted"/>
<dbReference type="PROSITE" id="PS01186">
    <property type="entry name" value="EGF_2"/>
    <property type="match status" value="7"/>
</dbReference>
<dbReference type="PANTHER" id="PTHR24020:SF87">
    <property type="entry name" value="COLLAGEN ALPHA-1(VI) CHAIN-LIKE"/>
    <property type="match status" value="1"/>
</dbReference>
<dbReference type="EMBL" id="AHAT01004715">
    <property type="status" value="NOT_ANNOTATED_CDS"/>
    <property type="molecule type" value="Genomic_DNA"/>
</dbReference>
<dbReference type="SUPFAM" id="SSF57184">
    <property type="entry name" value="Growth factor receptor domain"/>
    <property type="match status" value="2"/>
</dbReference>
<evidence type="ECO:0000256" key="2">
    <source>
        <dbReference type="ARBA" id="ARBA00022525"/>
    </source>
</evidence>
<reference evidence="12" key="3">
    <citation type="submission" date="2025-09" db="UniProtKB">
        <authorList>
            <consortium name="Ensembl"/>
        </authorList>
    </citation>
    <scope>IDENTIFICATION</scope>
</reference>
<comment type="subcellular location">
    <subcellularLocation>
        <location evidence="1">Secreted</location>
    </subcellularLocation>
</comment>
<dbReference type="Gene3D" id="3.40.50.410">
    <property type="entry name" value="von Willebrand factor, type A domain"/>
    <property type="match status" value="2"/>
</dbReference>
<dbReference type="SUPFAM" id="SSF53300">
    <property type="entry name" value="vWA-like"/>
    <property type="match status" value="2"/>
</dbReference>
<dbReference type="InterPro" id="IPR000742">
    <property type="entry name" value="EGF"/>
</dbReference>
<evidence type="ECO:0000259" key="10">
    <source>
        <dbReference type="PROSITE" id="PS50026"/>
    </source>
</evidence>
<dbReference type="Pfam" id="PF12662">
    <property type="entry name" value="cEGF"/>
    <property type="match status" value="1"/>
</dbReference>
<evidence type="ECO:0000256" key="9">
    <source>
        <dbReference type="PROSITE-ProRule" id="PRU00076"/>
    </source>
</evidence>
<dbReference type="Pfam" id="PF00092">
    <property type="entry name" value="VWA"/>
    <property type="match status" value="2"/>
</dbReference>
<dbReference type="FunFam" id="3.40.50.410:FF:000004">
    <property type="entry name" value="collagen alpha-6(VI) chain"/>
    <property type="match status" value="1"/>
</dbReference>
<keyword evidence="4" id="KW-0732">Signal</keyword>
<evidence type="ECO:0000256" key="5">
    <source>
        <dbReference type="ARBA" id="ARBA00022737"/>
    </source>
</evidence>
<dbReference type="Ensembl" id="ENSLOCT00000012055.1">
    <property type="protein sequence ID" value="ENSLOCP00000012034.1"/>
    <property type="gene ID" value="ENSLOCG00000009845.1"/>
</dbReference>
<dbReference type="AlphaFoldDB" id="W5MUH5"/>
<sequence>ITFLHLQSLVRTFYLCSATHFYCHILEAWRSRLGSHPLLFALPESPCRGKPLDFMFVIDSSRSVRPHDYEKVKTFIINILRFLDVGPEATRVGLIQYGSVVQSEFSLKAFQRKADVEEAVRNMVHLATGTMTGLALQYTMNVALSEAEGARPLDGSTFLHRICLIYDPLPTTWCQDDLFKLAQTSAVNWGKGINRSVISTDLHCNHELGSPTTVHVLLVKIKYFHLTYMLFISCLSLTSAGKNLCAVTDHRCEHMCINTPGSYMCRCKKGYTLNPDGKTCKAQDLCAVVDHGCQHYCVSLPGSYECRCRGGYQLREDGKTCSRIDYCALGTHGCEHDCVNTVDSYICRCRRGFILNSDGKTCRREDLCALGTHGCDHKCVNTADSYVCRCRQGYRLNPDGKTCKEIDHCSLGTHGCDHECVNTEDSFVCRCHEGYMLNPDGKTCKRVINCAGSNHGFTAMALVPECRQSFVCQCYERHLFSDELKTCSRMDYCATVANGCEHLCLNTDSSYICQCFEGYTLNDDGKTCRIRDVCQTIAHGCEHICVSTEDSYTCKCFEGYTLAEDRKSCRPASGCAEGVIDLVFVIDGSKSLGPTNFELVKQFVAGIVGSLDVSPAAARVGLLQYSTKVRTEFTLGQHRSGQEVKEAVSRVSYMGRGSMTGSALRHMFENSFSTREGARPASAQVPKVSIVFTDGRSQDDVSEWAAKAQEAGITMYAVGVGKAIEEELREIASEPKEKHLYYAEDFGHMGEIAEKLKARICEGTRAVAGCLKNIKASLQTNLAIFCCNTKHCFSAPLNVLFLTEKPSGEDQCKCDNLIAFQNQAREQMRKLILILEKMMQRLESLENRLGYN</sequence>
<comment type="caution">
    <text evidence="9">Lacks conserved residue(s) required for the propagation of feature annotation.</text>
</comment>
<keyword evidence="6" id="KW-0175">Coiled coil</keyword>
<name>W5MUH5_LEPOC</name>
<dbReference type="Bgee" id="ENSLOCG00000009845">
    <property type="expression patterns" value="Expressed in muscle tissue and 7 other cell types or tissues"/>
</dbReference>
<evidence type="ECO:0000313" key="13">
    <source>
        <dbReference type="Proteomes" id="UP000018468"/>
    </source>
</evidence>
<evidence type="ECO:0000256" key="4">
    <source>
        <dbReference type="ARBA" id="ARBA00022729"/>
    </source>
</evidence>
<dbReference type="SMART" id="SM00327">
    <property type="entry name" value="VWA"/>
    <property type="match status" value="2"/>
</dbReference>
<dbReference type="CDD" id="cd00054">
    <property type="entry name" value="EGF_CA"/>
    <property type="match status" value="2"/>
</dbReference>
<dbReference type="SMART" id="SM00181">
    <property type="entry name" value="EGF"/>
    <property type="match status" value="7"/>
</dbReference>
<dbReference type="GO" id="GO:0005509">
    <property type="term" value="F:calcium ion binding"/>
    <property type="evidence" value="ECO:0007669"/>
    <property type="project" value="InterPro"/>
</dbReference>
<dbReference type="Pfam" id="PF10393">
    <property type="entry name" value="Matrilin_ccoil"/>
    <property type="match status" value="1"/>
</dbReference>
<accession>W5MUH5</accession>
<keyword evidence="8" id="KW-0325">Glycoprotein</keyword>
<dbReference type="Pfam" id="PF14670">
    <property type="entry name" value="FXa_inhibition"/>
    <property type="match status" value="6"/>
</dbReference>
<dbReference type="SUPFAM" id="SSF57196">
    <property type="entry name" value="EGF/Laminin"/>
    <property type="match status" value="1"/>
</dbReference>
<reference evidence="12" key="2">
    <citation type="submission" date="2025-08" db="UniProtKB">
        <authorList>
            <consortium name="Ensembl"/>
        </authorList>
    </citation>
    <scope>IDENTIFICATION</scope>
</reference>
<keyword evidence="7" id="KW-1015">Disulfide bond</keyword>
<dbReference type="SMART" id="SM00179">
    <property type="entry name" value="EGF_CA"/>
    <property type="match status" value="7"/>
</dbReference>
<dbReference type="InterPro" id="IPR019466">
    <property type="entry name" value="Matrilin_CC_trimer"/>
</dbReference>
<dbReference type="InterPro" id="IPR002035">
    <property type="entry name" value="VWF_A"/>
</dbReference>
<evidence type="ECO:0000259" key="11">
    <source>
        <dbReference type="PROSITE" id="PS50234"/>
    </source>
</evidence>
<dbReference type="GeneTree" id="ENSGT00940000158008"/>
<dbReference type="PROSITE" id="PS50234">
    <property type="entry name" value="VWFA"/>
    <property type="match status" value="2"/>
</dbReference>
<dbReference type="FunFam" id="2.10.25.10:FF:000041">
    <property type="entry name" value="matrilin-2 isoform X1"/>
    <property type="match status" value="7"/>
</dbReference>
<dbReference type="Gene3D" id="1.20.5.30">
    <property type="match status" value="1"/>
</dbReference>
<dbReference type="PROSITE" id="PS50026">
    <property type="entry name" value="EGF_3"/>
    <property type="match status" value="1"/>
</dbReference>
<feature type="domain" description="VWFA" evidence="11">
    <location>
        <begin position="581"/>
        <end position="756"/>
    </location>
</feature>
<dbReference type="eggNOG" id="KOG1217">
    <property type="taxonomic scope" value="Eukaryota"/>
</dbReference>
<dbReference type="InterPro" id="IPR001881">
    <property type="entry name" value="EGF-like_Ca-bd_dom"/>
</dbReference>
<feature type="domain" description="VWFA" evidence="11">
    <location>
        <begin position="53"/>
        <end position="199"/>
    </location>
</feature>
<keyword evidence="13" id="KW-1185">Reference proteome</keyword>
<dbReference type="InterPro" id="IPR036465">
    <property type="entry name" value="vWFA_dom_sf"/>
</dbReference>
<dbReference type="InterPro" id="IPR000152">
    <property type="entry name" value="EGF-type_Asp/Asn_hydroxyl_site"/>
</dbReference>
<dbReference type="Proteomes" id="UP000018468">
    <property type="component" value="Linkage group LG11"/>
</dbReference>
<dbReference type="OMA" id="CATEDHA"/>
<dbReference type="STRING" id="7918.ENSLOCP00000012034"/>